<keyword evidence="11" id="KW-0408">Iron</keyword>
<keyword evidence="16" id="KW-0460">Magnesium</keyword>
<evidence type="ECO:0000313" key="18">
    <source>
        <dbReference type="EMBL" id="ASC71145.1"/>
    </source>
</evidence>
<keyword evidence="13" id="KW-0234">DNA repair</keyword>
<feature type="binding site" evidence="15">
    <location>
        <position position="383"/>
    </location>
    <ligand>
        <name>8-oxo-dGTP</name>
        <dbReference type="ChEBI" id="CHEBI:77896"/>
    </ligand>
</feature>
<dbReference type="InterPro" id="IPR015797">
    <property type="entry name" value="NUDIX_hydrolase-like_dom_sf"/>
</dbReference>
<dbReference type="InterPro" id="IPR003651">
    <property type="entry name" value="Endonuclease3_FeS-loop_motif"/>
</dbReference>
<dbReference type="Gene3D" id="1.10.340.30">
    <property type="entry name" value="Hypothetical protein, domain 2"/>
    <property type="match status" value="1"/>
</dbReference>
<dbReference type="STRING" id="1641165.XM38_12595"/>
<dbReference type="InterPro" id="IPR044298">
    <property type="entry name" value="MIG/MutY"/>
</dbReference>
<keyword evidence="19" id="KW-1185">Reference proteome</keyword>
<feature type="binding site" evidence="15">
    <location>
        <position position="287"/>
    </location>
    <ligand>
        <name>8-oxo-dGTP</name>
        <dbReference type="ChEBI" id="CHEBI:77896"/>
    </ligand>
</feature>
<organism evidence="18 19">
    <name type="scientific">Halomicronema hongdechloris C2206</name>
    <dbReference type="NCBI Taxonomy" id="1641165"/>
    <lineage>
        <taxon>Bacteria</taxon>
        <taxon>Bacillati</taxon>
        <taxon>Cyanobacteriota</taxon>
        <taxon>Cyanophyceae</taxon>
        <taxon>Nodosilineales</taxon>
        <taxon>Nodosilineaceae</taxon>
        <taxon>Halomicronema</taxon>
    </lineage>
</organism>
<dbReference type="Pfam" id="PF00730">
    <property type="entry name" value="HhH-GPD"/>
    <property type="match status" value="1"/>
</dbReference>
<name>A0A1Z3HLI3_9CYAN</name>
<evidence type="ECO:0000313" key="19">
    <source>
        <dbReference type="Proteomes" id="UP000191901"/>
    </source>
</evidence>
<dbReference type="InterPro" id="IPR020084">
    <property type="entry name" value="NUDIX_hydrolase_CS"/>
</dbReference>
<dbReference type="CDD" id="cd00056">
    <property type="entry name" value="ENDO3c"/>
    <property type="match status" value="1"/>
</dbReference>
<comment type="cofactor">
    <cofactor evidence="2">
        <name>[4Fe-4S] cluster</name>
        <dbReference type="ChEBI" id="CHEBI:49883"/>
    </cofactor>
</comment>
<comment type="similarity">
    <text evidence="4">Belongs to the Nth/MutY family.</text>
</comment>
<dbReference type="GO" id="GO:0046872">
    <property type="term" value="F:metal ion binding"/>
    <property type="evidence" value="ECO:0007669"/>
    <property type="project" value="UniProtKB-KW"/>
</dbReference>
<dbReference type="SUPFAM" id="SSF48150">
    <property type="entry name" value="DNA-glycosylase"/>
    <property type="match status" value="1"/>
</dbReference>
<dbReference type="PRINTS" id="PR00502">
    <property type="entry name" value="NUDIXFAMILY"/>
</dbReference>
<dbReference type="GO" id="GO:0000701">
    <property type="term" value="F:purine-specific mismatch base pair DNA N-glycosylase activity"/>
    <property type="evidence" value="ECO:0007669"/>
    <property type="project" value="UniProtKB-EC"/>
</dbReference>
<keyword evidence="12" id="KW-0411">Iron-sulfur</keyword>
<dbReference type="SUPFAM" id="SSF55811">
    <property type="entry name" value="Nudix"/>
    <property type="match status" value="1"/>
</dbReference>
<dbReference type="EMBL" id="CP021983">
    <property type="protein sequence ID" value="ASC71145.1"/>
    <property type="molecule type" value="Genomic_DNA"/>
</dbReference>
<evidence type="ECO:0000256" key="9">
    <source>
        <dbReference type="ARBA" id="ARBA00022763"/>
    </source>
</evidence>
<dbReference type="InterPro" id="IPR000086">
    <property type="entry name" value="NUDIX_hydrolase_dom"/>
</dbReference>
<dbReference type="InterPro" id="IPR005760">
    <property type="entry name" value="A/G_AdeGlyc_MutY"/>
</dbReference>
<dbReference type="AlphaFoldDB" id="A0A1Z3HLI3"/>
<dbReference type="InterPro" id="IPR020476">
    <property type="entry name" value="Nudix_hydrolase"/>
</dbReference>
<feature type="binding site" evidence="15">
    <location>
        <begin position="298"/>
        <end position="301"/>
    </location>
    <ligand>
        <name>8-oxo-dGTP</name>
        <dbReference type="ChEBI" id="CHEBI:77896"/>
    </ligand>
</feature>
<dbReference type="NCBIfam" id="TIGR00586">
    <property type="entry name" value="mutt"/>
    <property type="match status" value="1"/>
</dbReference>
<dbReference type="InterPro" id="IPR003265">
    <property type="entry name" value="HhH-GPD_domain"/>
</dbReference>
<reference evidence="18 19" key="1">
    <citation type="journal article" date="2016" name="Biochim. Biophys. Acta">
        <title>Characterization of red-shifted phycobilisomes isolated from the chlorophyll f-containing cyanobacterium Halomicronema hongdechloris.</title>
        <authorList>
            <person name="Li Y."/>
            <person name="Lin Y."/>
            <person name="Garvey C.J."/>
            <person name="Birch D."/>
            <person name="Corkery R.W."/>
            <person name="Loughlin P.C."/>
            <person name="Scheer H."/>
            <person name="Willows R.D."/>
            <person name="Chen M."/>
        </authorList>
    </citation>
    <scope>NUCLEOTIDE SEQUENCE [LARGE SCALE GENOMIC DNA]</scope>
    <source>
        <strain evidence="18 19">C2206</strain>
    </source>
</reference>
<dbReference type="InterPro" id="IPR023170">
    <property type="entry name" value="HhH_base_excis_C"/>
</dbReference>
<dbReference type="PANTHER" id="PTHR42944:SF1">
    <property type="entry name" value="ADENINE DNA GLYCOSYLASE"/>
    <property type="match status" value="1"/>
</dbReference>
<dbReference type="NCBIfam" id="TIGR01084">
    <property type="entry name" value="mutY"/>
    <property type="match status" value="1"/>
</dbReference>
<evidence type="ECO:0000256" key="16">
    <source>
        <dbReference type="PIRSR" id="PIRSR603561-2"/>
    </source>
</evidence>
<evidence type="ECO:0000256" key="7">
    <source>
        <dbReference type="ARBA" id="ARBA00022485"/>
    </source>
</evidence>
<evidence type="ECO:0000256" key="3">
    <source>
        <dbReference type="ARBA" id="ARBA00002933"/>
    </source>
</evidence>
<dbReference type="PROSITE" id="PS00893">
    <property type="entry name" value="NUDIX_BOX"/>
    <property type="match status" value="1"/>
</dbReference>
<evidence type="ECO:0000256" key="2">
    <source>
        <dbReference type="ARBA" id="ARBA00001966"/>
    </source>
</evidence>
<keyword evidence="9" id="KW-0227">DNA damage</keyword>
<feature type="binding site" evidence="16">
    <location>
        <position position="321"/>
    </location>
    <ligand>
        <name>Mg(2+)</name>
        <dbReference type="ChEBI" id="CHEBI:18420"/>
    </ligand>
</feature>
<dbReference type="GO" id="GO:0035485">
    <property type="term" value="F:adenine/guanine mispair binding"/>
    <property type="evidence" value="ECO:0007669"/>
    <property type="project" value="TreeGrafter"/>
</dbReference>
<evidence type="ECO:0000256" key="11">
    <source>
        <dbReference type="ARBA" id="ARBA00023004"/>
    </source>
</evidence>
<keyword evidence="7" id="KW-0004">4Fe-4S</keyword>
<dbReference type="InterPro" id="IPR029119">
    <property type="entry name" value="MutY_C"/>
</dbReference>
<dbReference type="Proteomes" id="UP000191901">
    <property type="component" value="Chromosome"/>
</dbReference>
<evidence type="ECO:0000256" key="1">
    <source>
        <dbReference type="ARBA" id="ARBA00000843"/>
    </source>
</evidence>
<evidence type="ECO:0000256" key="4">
    <source>
        <dbReference type="ARBA" id="ARBA00008343"/>
    </source>
</evidence>
<dbReference type="Pfam" id="PF10576">
    <property type="entry name" value="EndIII_4Fe-2S"/>
    <property type="match status" value="1"/>
</dbReference>
<dbReference type="GO" id="GO:0008413">
    <property type="term" value="F:8-oxo-7,8-dihydroguanosine triphosphate pyrophosphatase activity"/>
    <property type="evidence" value="ECO:0007669"/>
    <property type="project" value="InterPro"/>
</dbReference>
<dbReference type="InterPro" id="IPR011257">
    <property type="entry name" value="DNA_glycosylase"/>
</dbReference>
<dbReference type="CDD" id="cd03425">
    <property type="entry name" value="NUDIX_MutT_NudA_like"/>
    <property type="match status" value="1"/>
</dbReference>
<comment type="function">
    <text evidence="3">Adenine glycosylase active on G-A mispairs. MutY also corrects error-prone DNA synthesis past GO lesions which are due to the oxidatively damaged form of guanine: 7,8-dihydro-8-oxoguanine (8-oxo-dGTP).</text>
</comment>
<dbReference type="SMART" id="SM00478">
    <property type="entry name" value="ENDO3c"/>
    <property type="match status" value="1"/>
</dbReference>
<keyword evidence="8 16" id="KW-0479">Metal-binding</keyword>
<comment type="cofactor">
    <cofactor evidence="16">
        <name>Mg(2+)</name>
        <dbReference type="ChEBI" id="CHEBI:18420"/>
    </cofactor>
</comment>
<keyword evidence="10" id="KW-0378">Hydrolase</keyword>
<dbReference type="PANTHER" id="PTHR42944">
    <property type="entry name" value="ADENINE DNA GLYCOSYLASE"/>
    <property type="match status" value="1"/>
</dbReference>
<evidence type="ECO:0000256" key="14">
    <source>
        <dbReference type="ARBA" id="ARBA00023295"/>
    </source>
</evidence>
<dbReference type="EC" id="3.2.2.31" evidence="5"/>
<dbReference type="Pfam" id="PF14815">
    <property type="entry name" value="NUDIX_4"/>
    <property type="match status" value="1"/>
</dbReference>
<keyword evidence="14" id="KW-0326">Glycosidase</keyword>
<dbReference type="GO" id="GO:0051539">
    <property type="term" value="F:4 iron, 4 sulfur cluster binding"/>
    <property type="evidence" value="ECO:0007669"/>
    <property type="project" value="UniProtKB-KW"/>
</dbReference>
<evidence type="ECO:0000256" key="13">
    <source>
        <dbReference type="ARBA" id="ARBA00023204"/>
    </source>
</evidence>
<evidence type="ECO:0000256" key="15">
    <source>
        <dbReference type="PIRSR" id="PIRSR603561-1"/>
    </source>
</evidence>
<comment type="catalytic activity">
    <reaction evidence="1">
        <text>Hydrolyzes free adenine bases from 7,8-dihydro-8-oxoguanine:adenine mismatched double-stranded DNA, leaving an apurinic site.</text>
        <dbReference type="EC" id="3.2.2.31"/>
    </reaction>
</comment>
<dbReference type="FunFam" id="1.10.340.30:FF:000002">
    <property type="entry name" value="Adenine DNA glycosylase"/>
    <property type="match status" value="1"/>
</dbReference>
<evidence type="ECO:0000256" key="8">
    <source>
        <dbReference type="ARBA" id="ARBA00022723"/>
    </source>
</evidence>
<dbReference type="GO" id="GO:0006284">
    <property type="term" value="P:base-excision repair"/>
    <property type="evidence" value="ECO:0007669"/>
    <property type="project" value="InterPro"/>
</dbReference>
<protein>
    <recommendedName>
        <fullName evidence="6">Adenine DNA glycosylase</fullName>
        <ecNumber evidence="5">3.2.2.31</ecNumber>
    </recommendedName>
</protein>
<proteinExistence type="inferred from homology"/>
<evidence type="ECO:0000256" key="10">
    <source>
        <dbReference type="ARBA" id="ARBA00022801"/>
    </source>
</evidence>
<feature type="binding site" evidence="16">
    <location>
        <position position="301"/>
    </location>
    <ligand>
        <name>Mg(2+)</name>
        <dbReference type="ChEBI" id="CHEBI:18420"/>
    </ligand>
</feature>
<dbReference type="Gene3D" id="1.10.1670.10">
    <property type="entry name" value="Helix-hairpin-Helix base-excision DNA repair enzymes (C-terminal)"/>
    <property type="match status" value="1"/>
</dbReference>
<dbReference type="InterPro" id="IPR003561">
    <property type="entry name" value="Mutator_MutT"/>
</dbReference>
<accession>A0A1Z3HLI3</accession>
<dbReference type="GO" id="GO:0006298">
    <property type="term" value="P:mismatch repair"/>
    <property type="evidence" value="ECO:0007669"/>
    <property type="project" value="TreeGrafter"/>
</dbReference>
<dbReference type="GO" id="GO:0034039">
    <property type="term" value="F:8-oxo-7,8-dihydroguanine DNA N-glycosylase activity"/>
    <property type="evidence" value="ECO:0007669"/>
    <property type="project" value="TreeGrafter"/>
</dbReference>
<dbReference type="KEGG" id="hhg:XM38_020950"/>
<sequence length="398" mass="44984">MSRRSSPQRNRSPRAKAAIAAYIADIDSTNSAGSASNLPSFVVQQLRQALLSWYAHQGRDLPWRHSRDPYAIWISEIMLQQTQVTTVIPYYRRWLQRFPNVDSLAAADLQDVLKTWEGLGYYARARNLHRAAQTIGQQHGGRFPQQFDQALALSGIGRTTAGGILSAAFNQPWPILDGNVKRVLTRLIALDCPPSQALPELWDLSTTLLSPTQPRDFNQALMDLGATLCTRRHPNCQQCPWQPYCRAYNLNVQSELPMSEARGPLPHKHIGVAVIWNDQQQILIDRRRPQGLLGGLWEFPGGKIEAGETVEACIQREVQEELGIHVEVGKQLTTVDHAYSHFKVTLNVYHCRHRQGEPQPLECDEIRWVTLEEISQFPFPKANLQIIAALQQAHHLPT</sequence>
<gene>
    <name evidence="18" type="primary">mutY</name>
    <name evidence="18" type="ORF">XM38_020950</name>
</gene>
<feature type="domain" description="Nudix hydrolase" evidence="17">
    <location>
        <begin position="265"/>
        <end position="392"/>
    </location>
</feature>
<evidence type="ECO:0000259" key="17">
    <source>
        <dbReference type="PROSITE" id="PS51462"/>
    </source>
</evidence>
<evidence type="ECO:0000256" key="12">
    <source>
        <dbReference type="ARBA" id="ARBA00023014"/>
    </source>
</evidence>
<dbReference type="PROSITE" id="PS51462">
    <property type="entry name" value="NUDIX"/>
    <property type="match status" value="1"/>
</dbReference>
<evidence type="ECO:0000256" key="6">
    <source>
        <dbReference type="ARBA" id="ARBA00022023"/>
    </source>
</evidence>
<dbReference type="Gene3D" id="3.90.79.10">
    <property type="entry name" value="Nucleoside Triphosphate Pyrophosphohydrolase"/>
    <property type="match status" value="1"/>
</dbReference>
<evidence type="ECO:0000256" key="5">
    <source>
        <dbReference type="ARBA" id="ARBA00012045"/>
    </source>
</evidence>
<dbReference type="GO" id="GO:0032357">
    <property type="term" value="F:oxidized purine DNA binding"/>
    <property type="evidence" value="ECO:0007669"/>
    <property type="project" value="TreeGrafter"/>
</dbReference>